<dbReference type="InterPro" id="IPR012902">
    <property type="entry name" value="N_methyl_site"/>
</dbReference>
<evidence type="ECO:0000256" key="1">
    <source>
        <dbReference type="ARBA" id="ARBA00005233"/>
    </source>
</evidence>
<dbReference type="PATRIC" id="fig|447.4.peg.1307"/>
<dbReference type="InterPro" id="IPR001082">
    <property type="entry name" value="Pilin"/>
</dbReference>
<dbReference type="GO" id="GO:0043107">
    <property type="term" value="P:type IV pilus-dependent motility"/>
    <property type="evidence" value="ECO:0007669"/>
    <property type="project" value="TreeGrafter"/>
</dbReference>
<proteinExistence type="inferred from homology"/>
<evidence type="ECO:0000313" key="6">
    <source>
        <dbReference type="Proteomes" id="UP000054695"/>
    </source>
</evidence>
<reference evidence="5 6" key="1">
    <citation type="submission" date="2015-11" db="EMBL/GenBank/DDBJ databases">
        <title>Genomic analysis of 38 Legionella species identifies large and diverse effector repertoires.</title>
        <authorList>
            <person name="Burstein D."/>
            <person name="Amaro F."/>
            <person name="Zusman T."/>
            <person name="Lifshitz Z."/>
            <person name="Cohen O."/>
            <person name="Gilbert J.A."/>
            <person name="Pupko T."/>
            <person name="Shuman H.A."/>
            <person name="Segal G."/>
        </authorList>
    </citation>
    <scope>NUCLEOTIDE SEQUENCE [LARGE SCALE GENOMIC DNA]</scope>
    <source>
        <strain evidence="5 6">WIGA</strain>
    </source>
</reference>
<evidence type="ECO:0000256" key="2">
    <source>
        <dbReference type="ARBA" id="ARBA00022481"/>
    </source>
</evidence>
<keyword evidence="4" id="KW-0472">Membrane</keyword>
<dbReference type="Proteomes" id="UP000054695">
    <property type="component" value="Unassembled WGS sequence"/>
</dbReference>
<dbReference type="GO" id="GO:0044096">
    <property type="term" value="C:type IV pilus"/>
    <property type="evidence" value="ECO:0007669"/>
    <property type="project" value="TreeGrafter"/>
</dbReference>
<dbReference type="NCBIfam" id="TIGR02532">
    <property type="entry name" value="IV_pilin_GFxxxE"/>
    <property type="match status" value="1"/>
</dbReference>
<keyword evidence="3" id="KW-0281">Fimbrium</keyword>
<keyword evidence="4" id="KW-1133">Transmembrane helix</keyword>
<keyword evidence="4" id="KW-0812">Transmembrane</keyword>
<gene>
    <name evidence="5" type="primary">pilE_1</name>
    <name evidence="5" type="ORF">Lboz_1224</name>
</gene>
<keyword evidence="2" id="KW-0488">Methylation</keyword>
<sequence>MKEKGFTLIELMIVVAIVGILAAIAIPAYQDYVVRARVTEGLSLASSAQTTISENATTGANDLSLGWSQPPATANVQSVVVAPANGVITITYTALANNVVLTLTPSANGTPLAAGTPPTAPITWTCAVNNAADNRYVPANCRI</sequence>
<dbReference type="PANTHER" id="PTHR30093">
    <property type="entry name" value="GENERAL SECRETION PATHWAY PROTEIN G"/>
    <property type="match status" value="1"/>
</dbReference>
<feature type="transmembrane region" description="Helical" evidence="4">
    <location>
        <begin position="6"/>
        <end position="29"/>
    </location>
</feature>
<name>A0A0W0RUQ0_LEGBO</name>
<dbReference type="Pfam" id="PF07963">
    <property type="entry name" value="N_methyl"/>
    <property type="match status" value="1"/>
</dbReference>
<dbReference type="SUPFAM" id="SSF54523">
    <property type="entry name" value="Pili subunits"/>
    <property type="match status" value="1"/>
</dbReference>
<comment type="similarity">
    <text evidence="1 3">Belongs to the N-Me-Phe pilin family.</text>
</comment>
<dbReference type="PANTHER" id="PTHR30093:SF34">
    <property type="entry name" value="PREPILIN PEPTIDASE-DEPENDENT PROTEIN D"/>
    <property type="match status" value="1"/>
</dbReference>
<comment type="caution">
    <text evidence="5">The sequence shown here is derived from an EMBL/GenBank/DDBJ whole genome shotgun (WGS) entry which is preliminary data.</text>
</comment>
<dbReference type="Gene3D" id="3.30.700.10">
    <property type="entry name" value="Glycoprotein, Type 4 Pilin"/>
    <property type="match status" value="1"/>
</dbReference>
<evidence type="ECO:0000256" key="3">
    <source>
        <dbReference type="RuleBase" id="RU000389"/>
    </source>
</evidence>
<dbReference type="EMBL" id="LNXU01000013">
    <property type="protein sequence ID" value="KTC74825.1"/>
    <property type="molecule type" value="Genomic_DNA"/>
</dbReference>
<protein>
    <submittedName>
        <fullName evidence="5">Tfp pilus assembly protein, major type IV pilin class A</fullName>
    </submittedName>
</protein>
<evidence type="ECO:0000313" key="5">
    <source>
        <dbReference type="EMBL" id="KTC74825.1"/>
    </source>
</evidence>
<dbReference type="STRING" id="447.Lboz_1224"/>
<organism evidence="5 6">
    <name type="scientific">Legionella bozemanae</name>
    <name type="common">Fluoribacter bozemanae</name>
    <dbReference type="NCBI Taxonomy" id="447"/>
    <lineage>
        <taxon>Bacteria</taxon>
        <taxon>Pseudomonadati</taxon>
        <taxon>Pseudomonadota</taxon>
        <taxon>Gammaproteobacteria</taxon>
        <taxon>Legionellales</taxon>
        <taxon>Legionellaceae</taxon>
        <taxon>Legionella</taxon>
    </lineage>
</organism>
<evidence type="ECO:0000256" key="4">
    <source>
        <dbReference type="SAM" id="Phobius"/>
    </source>
</evidence>
<dbReference type="RefSeq" id="WP_058458890.1">
    <property type="nucleotide sequence ID" value="NZ_CAAAIY010000012.1"/>
</dbReference>
<dbReference type="PROSITE" id="PS00409">
    <property type="entry name" value="PROKAR_NTER_METHYL"/>
    <property type="match status" value="1"/>
</dbReference>
<dbReference type="OrthoDB" id="115249at2"/>
<accession>A0A0W0RUQ0</accession>
<dbReference type="InterPro" id="IPR045584">
    <property type="entry name" value="Pilin-like"/>
</dbReference>
<dbReference type="GO" id="GO:0007155">
    <property type="term" value="P:cell adhesion"/>
    <property type="evidence" value="ECO:0007669"/>
    <property type="project" value="InterPro"/>
</dbReference>
<dbReference type="Pfam" id="PF00114">
    <property type="entry name" value="Pilin"/>
    <property type="match status" value="1"/>
</dbReference>
<keyword evidence="6" id="KW-1185">Reference proteome</keyword>
<dbReference type="AlphaFoldDB" id="A0A0W0RUQ0"/>